<gene>
    <name evidence="3" type="ORF">FSARC_4549</name>
</gene>
<name>A0A8H4U1W7_9HYPO</name>
<evidence type="ECO:0000256" key="1">
    <source>
        <dbReference type="SAM" id="MobiDB-lite"/>
    </source>
</evidence>
<dbReference type="AlphaFoldDB" id="A0A8H4U1W7"/>
<feature type="region of interest" description="Disordered" evidence="1">
    <location>
        <begin position="23"/>
        <end position="46"/>
    </location>
</feature>
<proteinExistence type="predicted"/>
<sequence length="206" mass="21905">MTTPCDTSPEVVPSDLPQAIYPNAEQDNWSRQEYHGYTSPTGDAAYRNDSQYYQQSSSPLPTKAEAETQIQATPASDTGIKPKRRCSCLVIALIIALIVSCAAVIALAAVTGVTIKQKQDSESEIKALHASLSASSITISTATSASPSATQDDADDLSNGCSAKEEEISDTTYTSECKNPITVNQSPTVDLTENNSQALPQVHHVL</sequence>
<accession>A0A8H4U1W7</accession>
<dbReference type="Proteomes" id="UP000622797">
    <property type="component" value="Unassembled WGS sequence"/>
</dbReference>
<evidence type="ECO:0000313" key="4">
    <source>
        <dbReference type="Proteomes" id="UP000622797"/>
    </source>
</evidence>
<keyword evidence="2" id="KW-0812">Transmembrane</keyword>
<reference evidence="3" key="2">
    <citation type="submission" date="2020-05" db="EMBL/GenBank/DDBJ databases">
        <authorList>
            <person name="Kim H.-S."/>
            <person name="Proctor R.H."/>
            <person name="Brown D.W."/>
        </authorList>
    </citation>
    <scope>NUCLEOTIDE SEQUENCE</scope>
    <source>
        <strain evidence="3">NRRL 20472</strain>
    </source>
</reference>
<feature type="transmembrane region" description="Helical" evidence="2">
    <location>
        <begin position="88"/>
        <end position="110"/>
    </location>
</feature>
<keyword evidence="4" id="KW-1185">Reference proteome</keyword>
<reference evidence="3" key="1">
    <citation type="journal article" date="2020" name="BMC Genomics">
        <title>Correction to: Identification and distribution of gene clusters required for synthesis of sphingolipid metabolism inhibitors in diverse species of the filamentous fungus Fusarium.</title>
        <authorList>
            <person name="Kim H.S."/>
            <person name="Lohmar J.M."/>
            <person name="Busman M."/>
            <person name="Brown D.W."/>
            <person name="Naumann T.A."/>
            <person name="Divon H.H."/>
            <person name="Lysoe E."/>
            <person name="Uhlig S."/>
            <person name="Proctor R.H."/>
        </authorList>
    </citation>
    <scope>NUCLEOTIDE SEQUENCE</scope>
    <source>
        <strain evidence="3">NRRL 20472</strain>
    </source>
</reference>
<dbReference type="EMBL" id="JABEXW010000212">
    <property type="protein sequence ID" value="KAF4967988.1"/>
    <property type="molecule type" value="Genomic_DNA"/>
</dbReference>
<keyword evidence="2" id="KW-0472">Membrane</keyword>
<comment type="caution">
    <text evidence="3">The sequence shown here is derived from an EMBL/GenBank/DDBJ whole genome shotgun (WGS) entry which is preliminary data.</text>
</comment>
<evidence type="ECO:0000256" key="2">
    <source>
        <dbReference type="SAM" id="Phobius"/>
    </source>
</evidence>
<keyword evidence="2" id="KW-1133">Transmembrane helix</keyword>
<organism evidence="3 4">
    <name type="scientific">Fusarium sarcochroum</name>
    <dbReference type="NCBI Taxonomy" id="1208366"/>
    <lineage>
        <taxon>Eukaryota</taxon>
        <taxon>Fungi</taxon>
        <taxon>Dikarya</taxon>
        <taxon>Ascomycota</taxon>
        <taxon>Pezizomycotina</taxon>
        <taxon>Sordariomycetes</taxon>
        <taxon>Hypocreomycetidae</taxon>
        <taxon>Hypocreales</taxon>
        <taxon>Nectriaceae</taxon>
        <taxon>Fusarium</taxon>
        <taxon>Fusarium lateritium species complex</taxon>
    </lineage>
</organism>
<evidence type="ECO:0000313" key="3">
    <source>
        <dbReference type="EMBL" id="KAF4967988.1"/>
    </source>
</evidence>
<protein>
    <submittedName>
        <fullName evidence="3">Uncharacterized protein</fullName>
    </submittedName>
</protein>
<dbReference type="OrthoDB" id="5358884at2759"/>